<keyword evidence="1" id="KW-1133">Transmembrane helix</keyword>
<dbReference type="Pfam" id="PF13194">
    <property type="entry name" value="DUF4010"/>
    <property type="match status" value="1"/>
</dbReference>
<feature type="transmembrane region" description="Helical" evidence="1">
    <location>
        <begin position="38"/>
        <end position="58"/>
    </location>
</feature>
<feature type="transmembrane region" description="Helical" evidence="1">
    <location>
        <begin position="369"/>
        <end position="391"/>
    </location>
</feature>
<dbReference type="EMBL" id="JAINVV010000004">
    <property type="protein sequence ID" value="MBY8822937.1"/>
    <property type="molecule type" value="Genomic_DNA"/>
</dbReference>
<evidence type="ECO:0000256" key="1">
    <source>
        <dbReference type="SAM" id="Phobius"/>
    </source>
</evidence>
<evidence type="ECO:0000259" key="3">
    <source>
        <dbReference type="Pfam" id="PF13194"/>
    </source>
</evidence>
<feature type="transmembrane region" description="Helical" evidence="1">
    <location>
        <begin position="184"/>
        <end position="202"/>
    </location>
</feature>
<organism evidence="4 5">
    <name type="scientific">Sphingomonas colocasiae</name>
    <dbReference type="NCBI Taxonomy" id="1848973"/>
    <lineage>
        <taxon>Bacteria</taxon>
        <taxon>Pseudomonadati</taxon>
        <taxon>Pseudomonadota</taxon>
        <taxon>Alphaproteobacteria</taxon>
        <taxon>Sphingomonadales</taxon>
        <taxon>Sphingomonadaceae</taxon>
        <taxon>Sphingomonas</taxon>
    </lineage>
</organism>
<proteinExistence type="predicted"/>
<feature type="transmembrane region" description="Helical" evidence="1">
    <location>
        <begin position="242"/>
        <end position="267"/>
    </location>
</feature>
<dbReference type="InterPro" id="IPR049177">
    <property type="entry name" value="MgtC_SapB_SrpB_YhiD_N"/>
</dbReference>
<feature type="domain" description="DUF4010" evidence="3">
    <location>
        <begin position="189"/>
        <end position="393"/>
    </location>
</feature>
<evidence type="ECO:0000313" key="4">
    <source>
        <dbReference type="EMBL" id="MBY8822937.1"/>
    </source>
</evidence>
<reference evidence="4 5" key="1">
    <citation type="submission" date="2021-08" db="EMBL/GenBank/DDBJ databases">
        <authorList>
            <person name="Tuo L."/>
        </authorList>
    </citation>
    <scope>NUCLEOTIDE SEQUENCE [LARGE SCALE GENOMIC DNA]</scope>
    <source>
        <strain evidence="4 5">JCM 31229</strain>
    </source>
</reference>
<gene>
    <name evidence="4" type="ORF">K7G82_11575</name>
</gene>
<protein>
    <submittedName>
        <fullName evidence="4">DUF4010 domain-containing protein</fullName>
    </submittedName>
</protein>
<feature type="transmembrane region" description="Helical" evidence="1">
    <location>
        <begin position="151"/>
        <end position="169"/>
    </location>
</feature>
<name>A0ABS7PNQ1_9SPHN</name>
<feature type="domain" description="MgtC/SapB/SrpB/YhiD N-terminal" evidence="2">
    <location>
        <begin position="10"/>
        <end position="140"/>
    </location>
</feature>
<evidence type="ECO:0000313" key="5">
    <source>
        <dbReference type="Proteomes" id="UP000706039"/>
    </source>
</evidence>
<keyword evidence="1" id="KW-0472">Membrane</keyword>
<keyword evidence="5" id="KW-1185">Reference proteome</keyword>
<feature type="transmembrane region" description="Helical" evidence="1">
    <location>
        <begin position="313"/>
        <end position="334"/>
    </location>
</feature>
<dbReference type="Pfam" id="PF02308">
    <property type="entry name" value="MgtC"/>
    <property type="match status" value="1"/>
</dbReference>
<keyword evidence="1" id="KW-0812">Transmembrane</keyword>
<dbReference type="Proteomes" id="UP000706039">
    <property type="component" value="Unassembled WGS sequence"/>
</dbReference>
<evidence type="ECO:0000259" key="2">
    <source>
        <dbReference type="Pfam" id="PF02308"/>
    </source>
</evidence>
<sequence length="424" mass="42764">MDAIEPLQRLIFAIAIGVIVGTERHWRERDEADGKRTAGIRTFGLVGMLGGITGSIAAMPGFGAVGAAVVIAGLFAAFAAVFALYQYREAVADDKFSATTTIAAMLTFVLGTLAAMGNLTLASAAGVALVAILASRDVLHGFVERLSWAELRSAIVLLGMTFVVLPLLPEDPIGPFGGISPSRTWLLVIILAAISFGGYVAVRLLGPARGELVAGAIGGVISSTATTLTNARRSTGIEGSSTLAAGALAASAVSYVRTAILVGVLAAPLGPALFLPLGAGAIVMAGFAWIFARRHDGPGEHSQPKNPFDIVSVLKMAAMLTAVAFLSRAAASLLGDGGLILVSALSGLADVDAVVVAVTGMAADLSHMIAVAAIGVAVISNTVSKAAYAIIFGSRSFGLRVLGASVAALVAAAAAYWLGVSLGA</sequence>
<feature type="transmembrane region" description="Helical" evidence="1">
    <location>
        <begin position="273"/>
        <end position="292"/>
    </location>
</feature>
<feature type="transmembrane region" description="Helical" evidence="1">
    <location>
        <begin position="96"/>
        <end position="115"/>
    </location>
</feature>
<feature type="transmembrane region" description="Helical" evidence="1">
    <location>
        <begin position="6"/>
        <end position="26"/>
    </location>
</feature>
<dbReference type="InterPro" id="IPR025105">
    <property type="entry name" value="DUF4010"/>
</dbReference>
<comment type="caution">
    <text evidence="4">The sequence shown here is derived from an EMBL/GenBank/DDBJ whole genome shotgun (WGS) entry which is preliminary data.</text>
</comment>
<accession>A0ABS7PNQ1</accession>
<feature type="transmembrane region" description="Helical" evidence="1">
    <location>
        <begin position="340"/>
        <end position="362"/>
    </location>
</feature>
<dbReference type="PANTHER" id="PTHR39084:SF1">
    <property type="entry name" value="DUF4010 DOMAIN-CONTAINING PROTEIN"/>
    <property type="match status" value="1"/>
</dbReference>
<feature type="transmembrane region" description="Helical" evidence="1">
    <location>
        <begin position="397"/>
        <end position="418"/>
    </location>
</feature>
<dbReference type="PANTHER" id="PTHR39084">
    <property type="entry name" value="MEMBRANE PROTEIN-RELATED"/>
    <property type="match status" value="1"/>
</dbReference>
<feature type="transmembrane region" description="Helical" evidence="1">
    <location>
        <begin position="64"/>
        <end position="84"/>
    </location>
</feature>